<keyword evidence="1" id="KW-1133">Transmembrane helix</keyword>
<evidence type="ECO:0008006" key="4">
    <source>
        <dbReference type="Google" id="ProtNLM"/>
    </source>
</evidence>
<gene>
    <name evidence="2" type="ORF">FHK82_07175</name>
</gene>
<accession>A0A558D6Q2</accession>
<feature type="transmembrane region" description="Helical" evidence="1">
    <location>
        <begin position="61"/>
        <end position="82"/>
    </location>
</feature>
<feature type="transmembrane region" description="Helical" evidence="1">
    <location>
        <begin position="94"/>
        <end position="114"/>
    </location>
</feature>
<proteinExistence type="predicted"/>
<evidence type="ECO:0000313" key="3">
    <source>
        <dbReference type="Proteomes" id="UP000317355"/>
    </source>
</evidence>
<dbReference type="AlphaFoldDB" id="A0A558D6Q2"/>
<dbReference type="Proteomes" id="UP000317355">
    <property type="component" value="Unassembled WGS sequence"/>
</dbReference>
<evidence type="ECO:0000256" key="1">
    <source>
        <dbReference type="SAM" id="Phobius"/>
    </source>
</evidence>
<feature type="transmembrane region" description="Helical" evidence="1">
    <location>
        <begin position="147"/>
        <end position="167"/>
    </location>
</feature>
<evidence type="ECO:0000313" key="2">
    <source>
        <dbReference type="EMBL" id="TVT56688.1"/>
    </source>
</evidence>
<dbReference type="EMBL" id="VMRY01000020">
    <property type="protein sequence ID" value="TVT56688.1"/>
    <property type="molecule type" value="Genomic_DNA"/>
</dbReference>
<protein>
    <recommendedName>
        <fullName evidence="4">Urate oxidase N-terminal domain-containing protein</fullName>
    </recommendedName>
</protein>
<keyword evidence="1" id="KW-0812">Transmembrane</keyword>
<organism evidence="2 3">
    <name type="scientific">Sedimenticola thiotaurini</name>
    <dbReference type="NCBI Taxonomy" id="1543721"/>
    <lineage>
        <taxon>Bacteria</taxon>
        <taxon>Pseudomonadati</taxon>
        <taxon>Pseudomonadota</taxon>
        <taxon>Gammaproteobacteria</taxon>
        <taxon>Chromatiales</taxon>
        <taxon>Sedimenticolaceae</taxon>
        <taxon>Sedimenticola</taxon>
    </lineage>
</organism>
<name>A0A558D6Q2_9GAMM</name>
<reference evidence="2 3" key="1">
    <citation type="submission" date="2019-07" db="EMBL/GenBank/DDBJ databases">
        <title>The pathways for chlorine oxyanion respiration interact through the shared metabolite chlorate.</title>
        <authorList>
            <person name="Barnum T.P."/>
            <person name="Cheng Y."/>
            <person name="Hill K.A."/>
            <person name="Lucas L.N."/>
            <person name="Carlson H.K."/>
            <person name="Coates J.D."/>
        </authorList>
    </citation>
    <scope>NUCLEOTIDE SEQUENCE [LARGE SCALE GENOMIC DNA]</scope>
    <source>
        <strain evidence="2">BK-3</strain>
    </source>
</reference>
<keyword evidence="1" id="KW-0472">Membrane</keyword>
<sequence length="168" mass="18642">MSIDLIDVCARWLHVMGVLVWVGHNYASVVVSPVYKPANPEAPLDVLGKQFEAALQREHGIFRYASLVVLATGFFMLWHRGILLDVLSMSGGNAVLGVGVWVGILMLINLWFILWPHQKKVIGFVPASHAERIRCSRITFLSSRSNTILSFSTLFFMVAGTHGAFLFG</sequence>
<comment type="caution">
    <text evidence="2">The sequence shown here is derived from an EMBL/GenBank/DDBJ whole genome shotgun (WGS) entry which is preliminary data.</text>
</comment>